<feature type="chain" id="PRO_5020377701" evidence="2">
    <location>
        <begin position="23"/>
        <end position="132"/>
    </location>
</feature>
<accession>A0A4Q7YQ47</accession>
<evidence type="ECO:0000256" key="1">
    <source>
        <dbReference type="SAM" id="MobiDB-lite"/>
    </source>
</evidence>
<feature type="region of interest" description="Disordered" evidence="1">
    <location>
        <begin position="27"/>
        <end position="46"/>
    </location>
</feature>
<dbReference type="Proteomes" id="UP000292958">
    <property type="component" value="Unassembled WGS sequence"/>
</dbReference>
<dbReference type="InterPro" id="IPR036365">
    <property type="entry name" value="PGBD-like_sf"/>
</dbReference>
<dbReference type="AlphaFoldDB" id="A0A4Q7YQ47"/>
<reference evidence="4 5" key="1">
    <citation type="submission" date="2019-02" db="EMBL/GenBank/DDBJ databases">
        <title>Genomic Encyclopedia of Archaeal and Bacterial Type Strains, Phase II (KMG-II): from individual species to whole genera.</title>
        <authorList>
            <person name="Goeker M."/>
        </authorList>
    </citation>
    <scope>NUCLEOTIDE SEQUENCE [LARGE SCALE GENOMIC DNA]</scope>
    <source>
        <strain evidence="4 5">DSM 18101</strain>
    </source>
</reference>
<proteinExistence type="predicted"/>
<name>A0A4Q7YQ47_9BACT</name>
<dbReference type="SUPFAM" id="SSF47090">
    <property type="entry name" value="PGBD-like"/>
    <property type="match status" value="1"/>
</dbReference>
<organism evidence="4 5">
    <name type="scientific">Edaphobacter modestus</name>
    <dbReference type="NCBI Taxonomy" id="388466"/>
    <lineage>
        <taxon>Bacteria</taxon>
        <taxon>Pseudomonadati</taxon>
        <taxon>Acidobacteriota</taxon>
        <taxon>Terriglobia</taxon>
        <taxon>Terriglobales</taxon>
        <taxon>Acidobacteriaceae</taxon>
        <taxon>Edaphobacter</taxon>
    </lineage>
</organism>
<feature type="domain" description="Peptidoglycan binding-like" evidence="3">
    <location>
        <begin position="47"/>
        <end position="85"/>
    </location>
</feature>
<evidence type="ECO:0000313" key="5">
    <source>
        <dbReference type="Proteomes" id="UP000292958"/>
    </source>
</evidence>
<sequence>MRPGRLLSSVLLLATALTPCVAKTKRRATTKPAAKHLGQRSIDDSRATQIQQALVHSGYMTEPSGHWDSATESAMQKFQADNGWQTKLMPDSRAIIKLGLGPSQAASLPAAATVSASQTVAESSADANPSQR</sequence>
<gene>
    <name evidence="4" type="ORF">BDD14_0953</name>
</gene>
<dbReference type="InterPro" id="IPR036366">
    <property type="entry name" value="PGBDSf"/>
</dbReference>
<dbReference type="InterPro" id="IPR002477">
    <property type="entry name" value="Peptidoglycan-bd-like"/>
</dbReference>
<dbReference type="EMBL" id="SHKW01000001">
    <property type="protein sequence ID" value="RZU39568.1"/>
    <property type="molecule type" value="Genomic_DNA"/>
</dbReference>
<comment type="caution">
    <text evidence="4">The sequence shown here is derived from an EMBL/GenBank/DDBJ whole genome shotgun (WGS) entry which is preliminary data.</text>
</comment>
<dbReference type="Pfam" id="PF01471">
    <property type="entry name" value="PG_binding_1"/>
    <property type="match status" value="1"/>
</dbReference>
<keyword evidence="2" id="KW-0732">Signal</keyword>
<dbReference type="OrthoDB" id="122434at2"/>
<feature type="compositionally biased region" description="Basic residues" evidence="1">
    <location>
        <begin position="27"/>
        <end position="38"/>
    </location>
</feature>
<evidence type="ECO:0000259" key="3">
    <source>
        <dbReference type="Pfam" id="PF01471"/>
    </source>
</evidence>
<protein>
    <submittedName>
        <fullName evidence="4">Putative peptidoglycan binding protein</fullName>
    </submittedName>
</protein>
<evidence type="ECO:0000256" key="2">
    <source>
        <dbReference type="SAM" id="SignalP"/>
    </source>
</evidence>
<dbReference type="Gene3D" id="1.10.101.10">
    <property type="entry name" value="PGBD-like superfamily/PGBD"/>
    <property type="match status" value="1"/>
</dbReference>
<feature type="signal peptide" evidence="2">
    <location>
        <begin position="1"/>
        <end position="22"/>
    </location>
</feature>
<evidence type="ECO:0000313" key="4">
    <source>
        <dbReference type="EMBL" id="RZU39568.1"/>
    </source>
</evidence>
<keyword evidence="5" id="KW-1185">Reference proteome</keyword>